<dbReference type="Proteomes" id="UP000250790">
    <property type="component" value="Unassembled WGS sequence"/>
</dbReference>
<dbReference type="RefSeq" id="WP_108311819.1">
    <property type="nucleotide sequence ID" value="NZ_NESN01000001.1"/>
</dbReference>
<dbReference type="Gene3D" id="3.40.50.300">
    <property type="entry name" value="P-loop containing nucleotide triphosphate hydrolases"/>
    <property type="match status" value="1"/>
</dbReference>
<dbReference type="Pfam" id="PF00176">
    <property type="entry name" value="SNF2-rel_dom"/>
    <property type="match status" value="1"/>
</dbReference>
<dbReference type="InterPro" id="IPR049730">
    <property type="entry name" value="SNF2/RAD54-like_C"/>
</dbReference>
<feature type="domain" description="SWIM-type" evidence="3">
    <location>
        <begin position="58"/>
        <end position="98"/>
    </location>
</feature>
<keyword evidence="1" id="KW-0378">Hydrolase</keyword>
<dbReference type="PROSITE" id="PS51192">
    <property type="entry name" value="HELICASE_ATP_BIND_1"/>
    <property type="match status" value="1"/>
</dbReference>
<organism evidence="6 7">
    <name type="scientific">Limnohabitans parvus II-B4</name>
    <dbReference type="NCBI Taxonomy" id="1293052"/>
    <lineage>
        <taxon>Bacteria</taxon>
        <taxon>Pseudomonadati</taxon>
        <taxon>Pseudomonadota</taxon>
        <taxon>Betaproteobacteria</taxon>
        <taxon>Burkholderiales</taxon>
        <taxon>Comamonadaceae</taxon>
        <taxon>Limnohabitans</taxon>
    </lineage>
</organism>
<dbReference type="EMBL" id="NESN01000001">
    <property type="protein sequence ID" value="PUE55828.1"/>
    <property type="molecule type" value="Genomic_DNA"/>
</dbReference>
<proteinExistence type="predicted"/>
<keyword evidence="2" id="KW-0479">Metal-binding</keyword>
<gene>
    <name evidence="6" type="ORF">B9Z37_00010</name>
</gene>
<dbReference type="CDD" id="cd18793">
    <property type="entry name" value="SF2_C_SNF"/>
    <property type="match status" value="1"/>
</dbReference>
<keyword evidence="2" id="KW-0863">Zinc-finger</keyword>
<keyword evidence="2" id="KW-0862">Zinc</keyword>
<keyword evidence="7" id="KW-1185">Reference proteome</keyword>
<dbReference type="InterPro" id="IPR014001">
    <property type="entry name" value="Helicase_ATP-bd"/>
</dbReference>
<dbReference type="GO" id="GO:0005524">
    <property type="term" value="F:ATP binding"/>
    <property type="evidence" value="ECO:0007669"/>
    <property type="project" value="InterPro"/>
</dbReference>
<feature type="domain" description="Helicase C-terminal" evidence="5">
    <location>
        <begin position="971"/>
        <end position="1126"/>
    </location>
</feature>
<evidence type="ECO:0000256" key="2">
    <source>
        <dbReference type="PROSITE-ProRule" id="PRU00325"/>
    </source>
</evidence>
<evidence type="ECO:0000313" key="7">
    <source>
        <dbReference type="Proteomes" id="UP000250790"/>
    </source>
</evidence>
<comment type="caution">
    <text evidence="6">The sequence shown here is derived from an EMBL/GenBank/DDBJ whole genome shotgun (WGS) entry which is preliminary data.</text>
</comment>
<dbReference type="GO" id="GO:0016787">
    <property type="term" value="F:hydrolase activity"/>
    <property type="evidence" value="ECO:0007669"/>
    <property type="project" value="UniProtKB-KW"/>
</dbReference>
<dbReference type="SMART" id="SM00487">
    <property type="entry name" value="DEXDc"/>
    <property type="match status" value="1"/>
</dbReference>
<evidence type="ECO:0000259" key="4">
    <source>
        <dbReference type="PROSITE" id="PS51192"/>
    </source>
</evidence>
<keyword evidence="6" id="KW-0547">Nucleotide-binding</keyword>
<protein>
    <submittedName>
        <fullName evidence="6">Helicase SNF2</fullName>
    </submittedName>
</protein>
<feature type="domain" description="Helicase ATP-binding" evidence="4">
    <location>
        <begin position="686"/>
        <end position="846"/>
    </location>
</feature>
<dbReference type="AlphaFoldDB" id="A0A315EG65"/>
<reference evidence="6 7" key="1">
    <citation type="submission" date="2017-04" db="EMBL/GenBank/DDBJ databases">
        <title>Unexpected and diverse lifestyles within the genus Limnohabitans.</title>
        <authorList>
            <person name="Kasalicky V."/>
            <person name="Mehrshad M."/>
            <person name="Andrei S.-A."/>
            <person name="Salcher M."/>
            <person name="Kratochvilova H."/>
            <person name="Simek K."/>
            <person name="Ghai R."/>
        </authorList>
    </citation>
    <scope>NUCLEOTIDE SEQUENCE [LARGE SCALE GENOMIC DNA]</scope>
    <source>
        <strain evidence="6 7">II-B4</strain>
    </source>
</reference>
<dbReference type="InterPro" id="IPR027417">
    <property type="entry name" value="P-loop_NTPase"/>
</dbReference>
<dbReference type="InterPro" id="IPR007527">
    <property type="entry name" value="Znf_SWIM"/>
</dbReference>
<dbReference type="SMART" id="SM00490">
    <property type="entry name" value="HELICc"/>
    <property type="match status" value="1"/>
</dbReference>
<dbReference type="Pfam" id="PF00271">
    <property type="entry name" value="Helicase_C"/>
    <property type="match status" value="1"/>
</dbReference>
<evidence type="ECO:0000259" key="5">
    <source>
        <dbReference type="PROSITE" id="PS51194"/>
    </source>
</evidence>
<dbReference type="CDD" id="cd18012">
    <property type="entry name" value="DEXQc_arch_SWI2_SNF2"/>
    <property type="match status" value="1"/>
</dbReference>
<keyword evidence="6" id="KW-0067">ATP-binding</keyword>
<dbReference type="InterPro" id="IPR000330">
    <property type="entry name" value="SNF2_N"/>
</dbReference>
<name>A0A315EG65_9BURK</name>
<dbReference type="PROSITE" id="PS51194">
    <property type="entry name" value="HELICASE_CTER"/>
    <property type="match status" value="1"/>
</dbReference>
<accession>A0A315EG65</accession>
<dbReference type="PANTHER" id="PTHR10799">
    <property type="entry name" value="SNF2/RAD54 HELICASE FAMILY"/>
    <property type="match status" value="1"/>
</dbReference>
<sequence length="1139" mass="126507">MSDQWFPPSQLAFYFDSNSWAKGTALYLKNEVLSAHLTPDGEDWRVDAQVQGSLQDPYRVTAFLRVSEGGNLQGWRTTCTCPVGRMCKHAAALGILVAMQGVSMRNPLANEGEGDGAENSEQQIQVRQERALQQAEYQVRDWLSRLQAADAPTGFSVPGKANEHFLYCLSAAAVGHRPVFHLTIKQAVLKQNGEWGKPKKVSSQPYPSDPVWRTCAPGEQGIFDLMKACPATNSFSSYGFQGAVKLQGMVAELLLKMCSSTDRLMWEDGKTLRPLVWSDQPVAFSGSWQAVPAQGNSPEGWRLQMQSSQAGVLHGLNEPPLFVDPQQGTCGLLDTQGMSADHLMLLTQAPVVPERVAVKFQQQLMDAMGELPLPPVIEKMPEIRGVAPVGLLQLCAVPPHLRSEQGLFQAELKFQYGDCTGYWAHHQPRVVVGQGTQARMLVRDLAAELEIWETLDDLGFQLWDNNMLGIPGSEGQALWLDWLETDFAPLHEAGLDVLSHEGLDHWLRRADDVHVRMSGQDTEAGAEDTSPWFDLSLGMNIDGQRVNILPWVPEILKAMARAGVSASELGNAQSDRVPDHLYLPDLQGPGYVKLPTAQIKPWLSMLMELHGERGHNWDGDSLRLSRLDALRTAASLGEGAVWQGAQSLLALVQQMRGTAALTDVPLPDGLQATLRPYQQQGLNWLQFLRQHRLAGILADDMGLGKTLQTLAHILTEKQAGRLTQPALIVAPVSLLGNWQREAARFCPSLTTHIHHGLSRHETAQELCEFDVVITAYSLLSRDREMWLEVPWHLLVLDEAQNIKNAQTNAAQVVSEIPAVHRLCLSGTPIENHLGELWSQFHFLMPGFLGSQRRFTELFRNPIERQGSTEKMEQLRARITPFMLRRTKDLVASELPPKIETLMPVPLEGQQADLYETIRLGMEKTVREALSTQGLGKSQITILDALLKLRQVCCDPRLLKLSAASQVKESAKLTQLLDMLPEMVAEGRKILLFSQFTEMLGLIEKALPELGIPWVKLTGQSKNRDAIIDKFTSGEVPLFLISLKAGGVGLNLPQADTVIHYDPWWNPAVENQATDRAHRIGQTKNVWVVKLVAQGTIEERMLALQERKAQLAQDMYEGAVKRKEPLFGESDLNELLKPLG</sequence>
<evidence type="ECO:0000259" key="3">
    <source>
        <dbReference type="PROSITE" id="PS50966"/>
    </source>
</evidence>
<dbReference type="GO" id="GO:0004386">
    <property type="term" value="F:helicase activity"/>
    <property type="evidence" value="ECO:0007669"/>
    <property type="project" value="UniProtKB-KW"/>
</dbReference>
<keyword evidence="6" id="KW-0347">Helicase</keyword>
<dbReference type="OrthoDB" id="9760715at2"/>
<dbReference type="GO" id="GO:0008270">
    <property type="term" value="F:zinc ion binding"/>
    <property type="evidence" value="ECO:0007669"/>
    <property type="project" value="UniProtKB-KW"/>
</dbReference>
<dbReference type="InterPro" id="IPR038718">
    <property type="entry name" value="SNF2-like_sf"/>
</dbReference>
<dbReference type="SUPFAM" id="SSF52540">
    <property type="entry name" value="P-loop containing nucleoside triphosphate hydrolases"/>
    <property type="match status" value="2"/>
</dbReference>
<evidence type="ECO:0000256" key="1">
    <source>
        <dbReference type="ARBA" id="ARBA00022801"/>
    </source>
</evidence>
<dbReference type="InterPro" id="IPR001650">
    <property type="entry name" value="Helicase_C-like"/>
</dbReference>
<evidence type="ECO:0000313" key="6">
    <source>
        <dbReference type="EMBL" id="PUE55828.1"/>
    </source>
</evidence>
<dbReference type="PROSITE" id="PS50966">
    <property type="entry name" value="ZF_SWIM"/>
    <property type="match status" value="1"/>
</dbReference>
<dbReference type="Gene3D" id="3.40.50.10810">
    <property type="entry name" value="Tandem AAA-ATPase domain"/>
    <property type="match status" value="1"/>
</dbReference>